<dbReference type="OrthoDB" id="1597724at2759"/>
<dbReference type="Proteomes" id="UP000694397">
    <property type="component" value="Chromosome 3"/>
</dbReference>
<evidence type="ECO:0008006" key="3">
    <source>
        <dbReference type="Google" id="ProtNLM"/>
    </source>
</evidence>
<dbReference type="GeneTree" id="ENSGT00940000154393"/>
<protein>
    <recommendedName>
        <fullName evidence="3">Interferon-induced very large GTPase 1-like</fullName>
    </recommendedName>
</protein>
<reference evidence="1 2" key="1">
    <citation type="submission" date="2019-04" db="EMBL/GenBank/DDBJ databases">
        <authorList>
            <consortium name="Wellcome Sanger Institute Data Sharing"/>
        </authorList>
    </citation>
    <scope>NUCLEOTIDE SEQUENCE [LARGE SCALE GENOMIC DNA]</scope>
</reference>
<evidence type="ECO:0000313" key="2">
    <source>
        <dbReference type="Proteomes" id="UP000694397"/>
    </source>
</evidence>
<reference evidence="1" key="3">
    <citation type="submission" date="2025-09" db="UniProtKB">
        <authorList>
            <consortium name="Ensembl"/>
        </authorList>
    </citation>
    <scope>IDENTIFICATION</scope>
</reference>
<proteinExistence type="predicted"/>
<reference evidence="1" key="2">
    <citation type="submission" date="2025-08" db="UniProtKB">
        <authorList>
            <consortium name="Ensembl"/>
        </authorList>
    </citation>
    <scope>IDENTIFICATION</scope>
</reference>
<dbReference type="Ensembl" id="ENSSFOT00015006831.2">
    <property type="protein sequence ID" value="ENSSFOP00015006727.2"/>
    <property type="gene ID" value="ENSSFOG00015004436.2"/>
</dbReference>
<sequence>IIFKIHCKDTTSAVAVADILCMKLKPRILQAVYNQSAVDVADTIRRNSEAFRGNKSNLEKHFLKSLAKSKKFEDFIKYVHDPRKYFENFITEHVKNQLGTNQSFLQIFKNNLKAKLALKNRKEDKANVWLDSFCKKLADKLEFSMKVLKGINLGEIFNFDNLKETMKRALDGLTEDLNPEFSSLSSIQMELFRETPAEILIKQLCDCCWVRCPFCAAICSRTIRNHDGDHSVSFHRPTAVSGFHYRNTDVFSIIICTTAVSSSESFYPDSSDRLVKYKKYREAGERFACWSITPDTSELPYWKWLVCQFKNELESHYKYKFKKRGEIPAAWKELTEEDALGSLEKI</sequence>
<evidence type="ECO:0000313" key="1">
    <source>
        <dbReference type="Ensembl" id="ENSSFOP00015006727.2"/>
    </source>
</evidence>
<dbReference type="AlphaFoldDB" id="A0A8C9R4R3"/>
<keyword evidence="2" id="KW-1185">Reference proteome</keyword>
<accession>A0A8C9R4R3</accession>
<dbReference type="PANTHER" id="PTHR22796:SF6">
    <property type="entry name" value="INTERFERON-INDUCED VERY LARGE GTPASE 1-RELATED"/>
    <property type="match status" value="1"/>
</dbReference>
<organism evidence="1 2">
    <name type="scientific">Scleropages formosus</name>
    <name type="common">Asian bonytongue</name>
    <name type="synonym">Osteoglossum formosum</name>
    <dbReference type="NCBI Taxonomy" id="113540"/>
    <lineage>
        <taxon>Eukaryota</taxon>
        <taxon>Metazoa</taxon>
        <taxon>Chordata</taxon>
        <taxon>Craniata</taxon>
        <taxon>Vertebrata</taxon>
        <taxon>Euteleostomi</taxon>
        <taxon>Actinopterygii</taxon>
        <taxon>Neopterygii</taxon>
        <taxon>Teleostei</taxon>
        <taxon>Osteoglossocephala</taxon>
        <taxon>Osteoglossomorpha</taxon>
        <taxon>Osteoglossiformes</taxon>
        <taxon>Osteoglossidae</taxon>
        <taxon>Scleropages</taxon>
    </lineage>
</organism>
<name>A0A8C9R4R3_SCLFO</name>
<dbReference type="PANTHER" id="PTHR22796">
    <property type="entry name" value="URG4-RELATED"/>
    <property type="match status" value="1"/>
</dbReference>